<feature type="compositionally biased region" description="Polar residues" evidence="1">
    <location>
        <begin position="8"/>
        <end position="37"/>
    </location>
</feature>
<dbReference type="GeneID" id="39575478"/>
<dbReference type="PANTHER" id="PTHR39610">
    <property type="entry name" value="BZIP DOMAIN-CONTAINING PROTEIN-RELATED"/>
    <property type="match status" value="1"/>
</dbReference>
<feature type="compositionally biased region" description="Low complexity" evidence="1">
    <location>
        <begin position="263"/>
        <end position="277"/>
    </location>
</feature>
<feature type="compositionally biased region" description="Polar residues" evidence="1">
    <location>
        <begin position="353"/>
        <end position="372"/>
    </location>
</feature>
<organism evidence="2 3">
    <name type="scientific">Sodiomyces alkalinus (strain CBS 110278 / VKM F-3762 / F11)</name>
    <name type="common">Alkaliphilic filamentous fungus</name>
    <dbReference type="NCBI Taxonomy" id="1314773"/>
    <lineage>
        <taxon>Eukaryota</taxon>
        <taxon>Fungi</taxon>
        <taxon>Dikarya</taxon>
        <taxon>Ascomycota</taxon>
        <taxon>Pezizomycotina</taxon>
        <taxon>Sordariomycetes</taxon>
        <taxon>Hypocreomycetidae</taxon>
        <taxon>Glomerellales</taxon>
        <taxon>Plectosphaerellaceae</taxon>
        <taxon>Sodiomyces</taxon>
    </lineage>
</organism>
<proteinExistence type="predicted"/>
<dbReference type="AlphaFoldDB" id="A0A3N2PWA2"/>
<gene>
    <name evidence="2" type="ORF">SODALDRAFT_170440</name>
</gene>
<name>A0A3N2PWA2_SODAK</name>
<evidence type="ECO:0000313" key="2">
    <source>
        <dbReference type="EMBL" id="ROT38762.1"/>
    </source>
</evidence>
<feature type="region of interest" description="Disordered" evidence="1">
    <location>
        <begin position="344"/>
        <end position="372"/>
    </location>
</feature>
<evidence type="ECO:0000313" key="3">
    <source>
        <dbReference type="Proteomes" id="UP000272025"/>
    </source>
</evidence>
<protein>
    <submittedName>
        <fullName evidence="2">Uncharacterized protein</fullName>
    </submittedName>
</protein>
<accession>A0A3N2PWA2</accession>
<keyword evidence="3" id="KW-1185">Reference proteome</keyword>
<feature type="compositionally biased region" description="Polar residues" evidence="1">
    <location>
        <begin position="206"/>
        <end position="228"/>
    </location>
</feature>
<dbReference type="PANTHER" id="PTHR39610:SF2">
    <property type="entry name" value="BZIP DOMAIN-CONTAINING PROTEIN"/>
    <property type="match status" value="1"/>
</dbReference>
<feature type="region of interest" description="Disordered" evidence="1">
    <location>
        <begin position="184"/>
        <end position="282"/>
    </location>
</feature>
<reference evidence="2 3" key="1">
    <citation type="journal article" date="2018" name="Mol. Ecol.">
        <title>The obligate alkalophilic soda-lake fungus Sodiomyces alkalinus has shifted to a protein diet.</title>
        <authorList>
            <person name="Grum-Grzhimaylo A.A."/>
            <person name="Falkoski D.L."/>
            <person name="van den Heuvel J."/>
            <person name="Valero-Jimenez C.A."/>
            <person name="Min B."/>
            <person name="Choi I.G."/>
            <person name="Lipzen A."/>
            <person name="Daum C.G."/>
            <person name="Aanen D.K."/>
            <person name="Tsang A."/>
            <person name="Henrissat B."/>
            <person name="Bilanenko E.N."/>
            <person name="de Vries R.P."/>
            <person name="van Kan J.A.L."/>
            <person name="Grigoriev I.V."/>
            <person name="Debets A.J.M."/>
        </authorList>
    </citation>
    <scope>NUCLEOTIDE SEQUENCE [LARGE SCALE GENOMIC DNA]</scope>
    <source>
        <strain evidence="2 3">F11</strain>
    </source>
</reference>
<dbReference type="OrthoDB" id="5407781at2759"/>
<dbReference type="RefSeq" id="XP_028466568.1">
    <property type="nucleotide sequence ID" value="XM_028607000.1"/>
</dbReference>
<sequence>MAPDINPLPNTSSTFSIPLSGQSAMSSANGDASSSAVSRGDSPAGSPRSMSTSLQAAATLNAGLQREWEPVRRSSSSSLSRQRSPSASRRRSTVLMNLQHNDPAVPGPGELVSENQRGRRGSFVAAVTGSPQLMSGSPRLSAAGSSQHHRTLSLGELHQELEAEQEAQVNRLLQTIRQQQVQLQQAQGQQGGSGSAAADDSPIMSERSNQGTPAPQWLSNSQSQSATPSLPAGSFSRSPGPSHHPRSSFDIARADIQRRSRTPSRGVSPRVRSGSISGESDQWTLGRDEAALYQAETQMLIRENQMLRHRMRDLERQLGELGGPVSGSHGNPNEPVFASSLVRSTTVDDDESSPAQISTTERTAAAVQSTKS</sequence>
<feature type="region of interest" description="Disordered" evidence="1">
    <location>
        <begin position="1"/>
        <end position="157"/>
    </location>
</feature>
<feature type="compositionally biased region" description="Polar residues" evidence="1">
    <location>
        <begin position="48"/>
        <end position="58"/>
    </location>
</feature>
<dbReference type="Proteomes" id="UP000272025">
    <property type="component" value="Unassembled WGS sequence"/>
</dbReference>
<evidence type="ECO:0000256" key="1">
    <source>
        <dbReference type="SAM" id="MobiDB-lite"/>
    </source>
</evidence>
<feature type="compositionally biased region" description="Low complexity" evidence="1">
    <location>
        <begin position="73"/>
        <end position="87"/>
    </location>
</feature>
<dbReference type="EMBL" id="ML119055">
    <property type="protein sequence ID" value="ROT38762.1"/>
    <property type="molecule type" value="Genomic_DNA"/>
</dbReference>